<feature type="signal peptide" evidence="8">
    <location>
        <begin position="1"/>
        <end position="23"/>
    </location>
</feature>
<dbReference type="OrthoDB" id="7197884at2"/>
<dbReference type="Proteomes" id="UP000298545">
    <property type="component" value="Chromosome circular"/>
</dbReference>
<keyword evidence="2" id="KW-0719">Serine esterase</keyword>
<dbReference type="EMBL" id="CP072167">
    <property type="protein sequence ID" value="QYA08258.1"/>
    <property type="molecule type" value="Genomic_DNA"/>
</dbReference>
<comment type="similarity">
    <text evidence="1">Belongs to the tannase family.</text>
</comment>
<proteinExistence type="inferred from homology"/>
<sequence length="524" mass="57407">MTRYYLLAATAIAGLLVAAPSMAQNRSRFIDQDGRDDLKSATVSANISCAMLNNRLMDEVTTLSARHVEATDKLPGYCHVTGYIRPQIRFELAFPDQWNRRVYMFGNGGYAGEDLAAPSRIETRNAALSRGFLTVQQNTGHDAQTYNLGDFASDMALLIDYGSRAVHVTVNTAKELAEIYYDRHPSFSYWDGCSTGGRQGLMAAQRYPGDFDGILAGAPVLRFSDTGLWNIWNAQALAKAPIRKAQLPALAKAVMEKCDAIDGAKDGLIADPRQCTFDPVADLKICETGGDDCFTKAQVETLKTIAGGVQVNGKQVFPGVVPGTEGLDPAGVSGWEEWVISEKGPSRQLAYGETFVKNMALLPASGKQLDWKTYDFNTQFEKTGIVKGLVDADNPDLSEFHKRGGRMITYFGWSDPALNPLMGVEYYEAVRKAMGEKETENFYRLFMVPGMFHCRMGYGTDTFDAFTPLMDWVENGKAPEVIQAKQVIAGKTTMTRPLCPYPQSAKYSGNGDVKDGSNFACAAP</sequence>
<evidence type="ECO:0000256" key="4">
    <source>
        <dbReference type="ARBA" id="ARBA00022729"/>
    </source>
</evidence>
<reference evidence="9 11" key="1">
    <citation type="submission" date="2019-04" db="EMBL/GenBank/DDBJ databases">
        <title>Complete genome sequence of Agrobacterium larrymoorei CFBP5473.</title>
        <authorList>
            <person name="Haryono M."/>
            <person name="Chou L."/>
            <person name="Lin Y.-C."/>
            <person name="Lai E.-M."/>
            <person name="Kuo C.-H."/>
        </authorList>
    </citation>
    <scope>NUCLEOTIDE SEQUENCE [LARGE SCALE GENOMIC DNA]</scope>
    <source>
        <strain evidence="9 11">CFBP5473</strain>
    </source>
</reference>
<evidence type="ECO:0000256" key="2">
    <source>
        <dbReference type="ARBA" id="ARBA00022487"/>
    </source>
</evidence>
<evidence type="ECO:0000256" key="5">
    <source>
        <dbReference type="ARBA" id="ARBA00022801"/>
    </source>
</evidence>
<gene>
    <name evidence="9" type="ORF">CFBP5473_13685</name>
    <name evidence="10" type="ORF">J5285_06050</name>
</gene>
<dbReference type="STRING" id="1367849.GCA_000518585_04545"/>
<dbReference type="PANTHER" id="PTHR33938:SF15">
    <property type="entry name" value="FERULOYL ESTERASE B-RELATED"/>
    <property type="match status" value="1"/>
</dbReference>
<evidence type="ECO:0000313" key="12">
    <source>
        <dbReference type="Proteomes" id="UP000826513"/>
    </source>
</evidence>
<dbReference type="Gene3D" id="3.40.50.1820">
    <property type="entry name" value="alpha/beta hydrolase"/>
    <property type="match status" value="1"/>
</dbReference>
<dbReference type="InterPro" id="IPR029058">
    <property type="entry name" value="AB_hydrolase_fold"/>
</dbReference>
<reference evidence="10 12" key="2">
    <citation type="submission" date="2021-03" db="EMBL/GenBank/DDBJ databases">
        <title>Rapid diversification of plasmids in a genus of pathogenic and nitrogen fixing bacteria.</title>
        <authorList>
            <person name="Weisberg A.J."/>
            <person name="Miller M."/>
            <person name="Ream W."/>
            <person name="Grunwald N.J."/>
            <person name="Chang J.H."/>
        </authorList>
    </citation>
    <scope>NUCLEOTIDE SEQUENCE [LARGE SCALE GENOMIC DNA]</scope>
    <source>
        <strain evidence="10 12">AF3.44</strain>
    </source>
</reference>
<keyword evidence="3" id="KW-0479">Metal-binding</keyword>
<dbReference type="InterPro" id="IPR011118">
    <property type="entry name" value="Tannase/feruloyl_esterase"/>
</dbReference>
<evidence type="ECO:0000313" key="11">
    <source>
        <dbReference type="Proteomes" id="UP000298545"/>
    </source>
</evidence>
<dbReference type="RefSeq" id="WP_051441419.1">
    <property type="nucleotide sequence ID" value="NZ_CP039691.1"/>
</dbReference>
<evidence type="ECO:0000256" key="3">
    <source>
        <dbReference type="ARBA" id="ARBA00022723"/>
    </source>
</evidence>
<protein>
    <submittedName>
        <fullName evidence="9">Tannase/feruloyl esterase family alpha/beta hydrolase</fullName>
    </submittedName>
</protein>
<dbReference type="KEGG" id="alf:CFBP5473_13685"/>
<dbReference type="Proteomes" id="UP000826513">
    <property type="component" value="Chromosome 1"/>
</dbReference>
<keyword evidence="7" id="KW-1015">Disulfide bond</keyword>
<evidence type="ECO:0000313" key="9">
    <source>
        <dbReference type="EMBL" id="QCI98854.1"/>
    </source>
</evidence>
<dbReference type="EMBL" id="CP039691">
    <property type="protein sequence ID" value="QCI98854.1"/>
    <property type="molecule type" value="Genomic_DNA"/>
</dbReference>
<keyword evidence="5 9" id="KW-0378">Hydrolase</keyword>
<name>A0A4D7DUA8_9HYPH</name>
<evidence type="ECO:0000256" key="1">
    <source>
        <dbReference type="ARBA" id="ARBA00006249"/>
    </source>
</evidence>
<dbReference type="SUPFAM" id="SSF53474">
    <property type="entry name" value="alpha/beta-Hydrolases"/>
    <property type="match status" value="1"/>
</dbReference>
<evidence type="ECO:0000313" key="10">
    <source>
        <dbReference type="EMBL" id="QYA08258.1"/>
    </source>
</evidence>
<dbReference type="GO" id="GO:0052689">
    <property type="term" value="F:carboxylic ester hydrolase activity"/>
    <property type="evidence" value="ECO:0007669"/>
    <property type="project" value="UniProtKB-KW"/>
</dbReference>
<dbReference type="Pfam" id="PF07519">
    <property type="entry name" value="Tannase"/>
    <property type="match status" value="1"/>
</dbReference>
<dbReference type="PANTHER" id="PTHR33938">
    <property type="entry name" value="FERULOYL ESTERASE B-RELATED"/>
    <property type="match status" value="1"/>
</dbReference>
<accession>A0A4D7DUA8</accession>
<organism evidence="9 11">
    <name type="scientific">Agrobacterium larrymoorei</name>
    <dbReference type="NCBI Taxonomy" id="160699"/>
    <lineage>
        <taxon>Bacteria</taxon>
        <taxon>Pseudomonadati</taxon>
        <taxon>Pseudomonadota</taxon>
        <taxon>Alphaproteobacteria</taxon>
        <taxon>Hyphomicrobiales</taxon>
        <taxon>Rhizobiaceae</taxon>
        <taxon>Rhizobium/Agrobacterium group</taxon>
        <taxon>Agrobacterium</taxon>
    </lineage>
</organism>
<keyword evidence="12" id="KW-1185">Reference proteome</keyword>
<dbReference type="GO" id="GO:0046872">
    <property type="term" value="F:metal ion binding"/>
    <property type="evidence" value="ECO:0007669"/>
    <property type="project" value="UniProtKB-KW"/>
</dbReference>
<feature type="chain" id="PRO_5044606387" evidence="8">
    <location>
        <begin position="24"/>
        <end position="524"/>
    </location>
</feature>
<evidence type="ECO:0000256" key="7">
    <source>
        <dbReference type="ARBA" id="ARBA00023157"/>
    </source>
</evidence>
<dbReference type="AlphaFoldDB" id="A0A4D7DUA8"/>
<keyword evidence="6" id="KW-0106">Calcium</keyword>
<evidence type="ECO:0000256" key="6">
    <source>
        <dbReference type="ARBA" id="ARBA00022837"/>
    </source>
</evidence>
<keyword evidence="4 8" id="KW-0732">Signal</keyword>
<evidence type="ECO:0000256" key="8">
    <source>
        <dbReference type="SAM" id="SignalP"/>
    </source>
</evidence>